<organism evidence="5 6">
    <name type="scientific">Vitis vinifera</name>
    <name type="common">Grape</name>
    <dbReference type="NCBI Taxonomy" id="29760"/>
    <lineage>
        <taxon>Eukaryota</taxon>
        <taxon>Viridiplantae</taxon>
        <taxon>Streptophyta</taxon>
        <taxon>Embryophyta</taxon>
        <taxon>Tracheophyta</taxon>
        <taxon>Spermatophyta</taxon>
        <taxon>Magnoliopsida</taxon>
        <taxon>eudicotyledons</taxon>
        <taxon>Gunneridae</taxon>
        <taxon>Pentapetalae</taxon>
        <taxon>rosids</taxon>
        <taxon>Vitales</taxon>
        <taxon>Vitaceae</taxon>
        <taxon>Viteae</taxon>
        <taxon>Vitis</taxon>
    </lineage>
</organism>
<reference evidence="5 6" key="1">
    <citation type="journal article" date="2018" name="PLoS Genet.">
        <title>Population sequencing reveals clonal diversity and ancestral inbreeding in the grapevine cultivar Chardonnay.</title>
        <authorList>
            <person name="Roach M.J."/>
            <person name="Johnson D.L."/>
            <person name="Bohlmann J."/>
            <person name="van Vuuren H.J."/>
            <person name="Jones S.J."/>
            <person name="Pretorius I.S."/>
            <person name="Schmidt S.A."/>
            <person name="Borneman A.R."/>
        </authorList>
    </citation>
    <scope>NUCLEOTIDE SEQUENCE [LARGE SCALE GENOMIC DNA]</scope>
    <source>
        <strain evidence="6">cv. Chardonnay</strain>
        <tissue evidence="5">Leaf</tissue>
    </source>
</reference>
<dbReference type="GO" id="GO:0016020">
    <property type="term" value="C:membrane"/>
    <property type="evidence" value="ECO:0007669"/>
    <property type="project" value="UniProtKB-SubCell"/>
</dbReference>
<dbReference type="AlphaFoldDB" id="A0A438C1J4"/>
<feature type="domain" description="Wall-associated receptor kinase galacturonan-binding" evidence="4">
    <location>
        <begin position="34"/>
        <end position="93"/>
    </location>
</feature>
<dbReference type="GO" id="GO:0016301">
    <property type="term" value="F:kinase activity"/>
    <property type="evidence" value="ECO:0007669"/>
    <property type="project" value="UniProtKB-KW"/>
</dbReference>
<keyword evidence="5" id="KW-0675">Receptor</keyword>
<evidence type="ECO:0000313" key="5">
    <source>
        <dbReference type="EMBL" id="RVW17110.1"/>
    </source>
</evidence>
<keyword evidence="2 3" id="KW-0732">Signal</keyword>
<proteinExistence type="predicted"/>
<dbReference type="InterPro" id="IPR025287">
    <property type="entry name" value="WAK_GUB"/>
</dbReference>
<feature type="signal peptide" evidence="3">
    <location>
        <begin position="1"/>
        <end position="22"/>
    </location>
</feature>
<dbReference type="Pfam" id="PF13947">
    <property type="entry name" value="GUB_WAK_bind"/>
    <property type="match status" value="1"/>
</dbReference>
<sequence length="388" mass="43932">MEEMIAGLVFVLISSFPRLLQASPPLEYLVKPTCTDFNCGNFTIPYPFGMGEVCYANSWYSINCNHAKPFLNHTRLNLEVLNISLDYQKVTVNSPISSLCKDTEEVMTETKANIDLNQSPFSFSRLDNIFMVLGCGDARLMDKSNEAMALASCETICESDSVDTKNCYGINYCQTTIPHANNYFRNNYSVNLTIESKETGCVTHVLMVDGDWFSSQDVIKMGYAPLVLRPRVPGDPRSCQMDERTILTNIDSWFSRSCKRRPDRVSRHTLRWEIFWLVMMPLGGGRAIITLRAADRNRGRRRGCQRSWEVTCRHFIPVLSLCKCYVCECRVPLLEGVRIGEARHVYSWGNPDGGNLDENACHMSPGSSVSFQMMAFAERLGYRGAVFL</sequence>
<evidence type="ECO:0000256" key="2">
    <source>
        <dbReference type="ARBA" id="ARBA00022729"/>
    </source>
</evidence>
<dbReference type="Proteomes" id="UP000288805">
    <property type="component" value="Unassembled WGS sequence"/>
</dbReference>
<name>A0A438C1J4_VITVI</name>
<evidence type="ECO:0000313" key="6">
    <source>
        <dbReference type="Proteomes" id="UP000288805"/>
    </source>
</evidence>
<keyword evidence="5" id="KW-0418">Kinase</keyword>
<keyword evidence="5" id="KW-0808">Transferase</keyword>
<evidence type="ECO:0000256" key="3">
    <source>
        <dbReference type="SAM" id="SignalP"/>
    </source>
</evidence>
<dbReference type="PANTHER" id="PTHR33491">
    <property type="entry name" value="OSJNBA0016N04.9 PROTEIN"/>
    <property type="match status" value="1"/>
</dbReference>
<comment type="subcellular location">
    <subcellularLocation>
        <location evidence="1">Membrane</location>
        <topology evidence="1">Single-pass membrane protein</topology>
    </subcellularLocation>
</comment>
<dbReference type="EMBL" id="QGNW01002581">
    <property type="protein sequence ID" value="RVW17110.1"/>
    <property type="molecule type" value="Genomic_DNA"/>
</dbReference>
<evidence type="ECO:0000256" key="1">
    <source>
        <dbReference type="ARBA" id="ARBA00004167"/>
    </source>
</evidence>
<protein>
    <submittedName>
        <fullName evidence="5">Wall-associated receptor kinase-like 8</fullName>
    </submittedName>
</protein>
<dbReference type="GO" id="GO:0030247">
    <property type="term" value="F:polysaccharide binding"/>
    <property type="evidence" value="ECO:0007669"/>
    <property type="project" value="InterPro"/>
</dbReference>
<gene>
    <name evidence="5" type="primary">WAKL8_6</name>
    <name evidence="5" type="ORF">CK203_075960</name>
</gene>
<accession>A0A438C1J4</accession>
<feature type="chain" id="PRO_5019209881" evidence="3">
    <location>
        <begin position="23"/>
        <end position="388"/>
    </location>
</feature>
<evidence type="ECO:0000259" key="4">
    <source>
        <dbReference type="Pfam" id="PF13947"/>
    </source>
</evidence>
<comment type="caution">
    <text evidence="5">The sequence shown here is derived from an EMBL/GenBank/DDBJ whole genome shotgun (WGS) entry which is preliminary data.</text>
</comment>